<name>A0A3B0TD02_9ZZZZ</name>
<dbReference type="PANTHER" id="PTHR23416:SF78">
    <property type="entry name" value="LIPOPOLYSACCHARIDE BIOSYNTHESIS O-ACETYL TRANSFERASE WBBJ-RELATED"/>
    <property type="match status" value="1"/>
</dbReference>
<dbReference type="CDD" id="cd04647">
    <property type="entry name" value="LbH_MAT_like"/>
    <property type="match status" value="1"/>
</dbReference>
<proteinExistence type="predicted"/>
<dbReference type="EMBL" id="UOEP01000030">
    <property type="protein sequence ID" value="VAW14013.1"/>
    <property type="molecule type" value="Genomic_DNA"/>
</dbReference>
<dbReference type="Gene3D" id="2.160.10.10">
    <property type="entry name" value="Hexapeptide repeat proteins"/>
    <property type="match status" value="2"/>
</dbReference>
<dbReference type="PANTHER" id="PTHR23416">
    <property type="entry name" value="SIALIC ACID SYNTHASE-RELATED"/>
    <property type="match status" value="1"/>
</dbReference>
<sequence>MHYFIKKLISYIFLIKNHVNFQSKVFVERTKNITLGDNVEINYRSRIRSRHDDSFIYIGNNVKVREFVEINAKGNEIKIGDYCFIAKNCWIGGAGNIYIGSNTMVGISSLLVASDHDYMNIQVPYYDHSEIPKNIIIGENVWIGAGVIVLGGSKIGPGSVVSAGAVVKGSYPNDSLIAGIPACVKSIIKRNI</sequence>
<accession>A0A3B0TD02</accession>
<dbReference type="InterPro" id="IPR011004">
    <property type="entry name" value="Trimer_LpxA-like_sf"/>
</dbReference>
<dbReference type="Pfam" id="PF00132">
    <property type="entry name" value="Hexapep"/>
    <property type="match status" value="1"/>
</dbReference>
<gene>
    <name evidence="1" type="ORF">MNBD_BACTEROID01-140</name>
</gene>
<protein>
    <recommendedName>
        <fullName evidence="2">Galactoside O-acetyltransferase</fullName>
    </recommendedName>
</protein>
<dbReference type="AlphaFoldDB" id="A0A3B0TD02"/>
<dbReference type="SUPFAM" id="SSF51161">
    <property type="entry name" value="Trimeric LpxA-like enzymes"/>
    <property type="match status" value="2"/>
</dbReference>
<dbReference type="InterPro" id="IPR001451">
    <property type="entry name" value="Hexapep"/>
</dbReference>
<reference evidence="1" key="1">
    <citation type="submission" date="2018-06" db="EMBL/GenBank/DDBJ databases">
        <authorList>
            <person name="Zhirakovskaya E."/>
        </authorList>
    </citation>
    <scope>NUCLEOTIDE SEQUENCE</scope>
</reference>
<dbReference type="InterPro" id="IPR051159">
    <property type="entry name" value="Hexapeptide_acetyltransf"/>
</dbReference>
<evidence type="ECO:0008006" key="2">
    <source>
        <dbReference type="Google" id="ProtNLM"/>
    </source>
</evidence>
<organism evidence="1">
    <name type="scientific">hydrothermal vent metagenome</name>
    <dbReference type="NCBI Taxonomy" id="652676"/>
    <lineage>
        <taxon>unclassified sequences</taxon>
        <taxon>metagenomes</taxon>
        <taxon>ecological metagenomes</taxon>
    </lineage>
</organism>
<evidence type="ECO:0000313" key="1">
    <source>
        <dbReference type="EMBL" id="VAW14013.1"/>
    </source>
</evidence>